<evidence type="ECO:0000313" key="3">
    <source>
        <dbReference type="Proteomes" id="UP001497497"/>
    </source>
</evidence>
<feature type="region of interest" description="Disordered" evidence="1">
    <location>
        <begin position="1"/>
        <end position="23"/>
    </location>
</feature>
<evidence type="ECO:0000313" key="2">
    <source>
        <dbReference type="EMBL" id="CAL1542326.1"/>
    </source>
</evidence>
<comment type="caution">
    <text evidence="2">The sequence shown here is derived from an EMBL/GenBank/DDBJ whole genome shotgun (WGS) entry which is preliminary data.</text>
</comment>
<reference evidence="2 3" key="1">
    <citation type="submission" date="2024-04" db="EMBL/GenBank/DDBJ databases">
        <authorList>
            <consortium name="Genoscope - CEA"/>
            <person name="William W."/>
        </authorList>
    </citation>
    <scope>NUCLEOTIDE SEQUENCE [LARGE SCALE GENOMIC DNA]</scope>
</reference>
<organism evidence="2 3">
    <name type="scientific">Lymnaea stagnalis</name>
    <name type="common">Great pond snail</name>
    <name type="synonym">Helix stagnalis</name>
    <dbReference type="NCBI Taxonomy" id="6523"/>
    <lineage>
        <taxon>Eukaryota</taxon>
        <taxon>Metazoa</taxon>
        <taxon>Spiralia</taxon>
        <taxon>Lophotrochozoa</taxon>
        <taxon>Mollusca</taxon>
        <taxon>Gastropoda</taxon>
        <taxon>Heterobranchia</taxon>
        <taxon>Euthyneura</taxon>
        <taxon>Panpulmonata</taxon>
        <taxon>Hygrophila</taxon>
        <taxon>Lymnaeoidea</taxon>
        <taxon>Lymnaeidae</taxon>
        <taxon>Lymnaea</taxon>
    </lineage>
</organism>
<accession>A0AAV2I8B3</accession>
<sequence length="123" mass="14157">ELESFKRNNEVVEEGCESKKGKTSDDIVKSCKKAESKFKTEMKKLSGALQDAFEKKIEESLEEHKQDLLLSASKDLQERIENDIIRIKEELGAHVTEIQGCRNDISKIEDYFLESLQLHEQQA</sequence>
<evidence type="ECO:0000256" key="1">
    <source>
        <dbReference type="SAM" id="MobiDB-lite"/>
    </source>
</evidence>
<feature type="non-terminal residue" evidence="2">
    <location>
        <position position="1"/>
    </location>
</feature>
<protein>
    <submittedName>
        <fullName evidence="2">Uncharacterized protein</fullName>
    </submittedName>
</protein>
<proteinExistence type="predicted"/>
<dbReference type="EMBL" id="CAXITT010000481">
    <property type="protein sequence ID" value="CAL1542326.1"/>
    <property type="molecule type" value="Genomic_DNA"/>
</dbReference>
<dbReference type="AlphaFoldDB" id="A0AAV2I8B3"/>
<name>A0AAV2I8B3_LYMST</name>
<gene>
    <name evidence="2" type="ORF">GSLYS_00015920001</name>
</gene>
<dbReference type="Proteomes" id="UP001497497">
    <property type="component" value="Unassembled WGS sequence"/>
</dbReference>
<feature type="non-terminal residue" evidence="2">
    <location>
        <position position="123"/>
    </location>
</feature>
<keyword evidence="3" id="KW-1185">Reference proteome</keyword>